<dbReference type="RefSeq" id="WP_229776033.1">
    <property type="nucleotide sequence ID" value="NZ_BMQL01000011.1"/>
</dbReference>
<evidence type="ECO:0008006" key="6">
    <source>
        <dbReference type="Google" id="ProtNLM"/>
    </source>
</evidence>
<accession>A0A918F6Q0</accession>
<comment type="caution">
    <text evidence="4">The sequence shown here is derived from an EMBL/GenBank/DDBJ whole genome shotgun (WGS) entry which is preliminary data.</text>
</comment>
<name>A0A918F6Q0_9DEIO</name>
<keyword evidence="3" id="KW-0812">Transmembrane</keyword>
<dbReference type="AlphaFoldDB" id="A0A918F6Q0"/>
<keyword evidence="3" id="KW-0472">Membrane</keyword>
<sequence>MPAPNSPPLARHVSGFTLIEMLVSLLVLGVVFALIAQVLPYGTQRTISDIKASEQQVSSTQLAAALSHDFASQGQFAGFVNATESAFTAVFQNSEPYPVAPAADFANSETLTVPGLQATVGDHLLIVSPDGSAKLLKITAQQGTSFTHNGCVNGVGAAQLQVFKANVLQVQASGNDVLRGLNDSPLVKAGEGVMLGFQYVYRDTSGALLVNPTGAPQNVSAVGAQLAYLRVGVTRERSGSANAVPLDPGHLRHLLDCGTSLLGSGVDDRLKVTVSGLPAGVDADVTTSGPNLNAVTPVTTIYPVSQGTFNVTARPVTVGGVTYTPVVQGAPISMQGRAQRAFASVTYTAPPAAPATATTGTLHINVTGLNGQSALATLSGTTSYSTYLTDGMVAIQNLPTGGYVLSPQGVGTTTPLRTSISFTVTAGNTTVVNVAYTSPTAPVAPAPTADVGNLTINVVGLDGNHAPGLLSGPYSTSLTLANGSIKINNLPVGSYILTPQPVSYYVAQQPTYVFSIQKNQNQSVLVQYNSIQPKGSITLVVIGLPDQVNTGVGVSGPSGALALKMNMTNTSRPVTSEQLPAGNYSIIAPTMVNANGIAVSPGFTPGQTFTLQKDQSLRVIVDYSGSVSATPANGGNNGSTCQAGWTYEQCAANGYNVGAGDPNHPHDPTFCAANPGYPNCGSGGTPPPPPTCRPGNDAC</sequence>
<organism evidence="4 5">
    <name type="scientific">Deinococcus ruber</name>
    <dbReference type="NCBI Taxonomy" id="1848197"/>
    <lineage>
        <taxon>Bacteria</taxon>
        <taxon>Thermotogati</taxon>
        <taxon>Deinococcota</taxon>
        <taxon>Deinococci</taxon>
        <taxon>Deinococcales</taxon>
        <taxon>Deinococcaceae</taxon>
        <taxon>Deinococcus</taxon>
    </lineage>
</organism>
<reference evidence="4" key="2">
    <citation type="submission" date="2020-09" db="EMBL/GenBank/DDBJ databases">
        <authorList>
            <person name="Sun Q."/>
            <person name="Ohkuma M."/>
        </authorList>
    </citation>
    <scope>NUCLEOTIDE SEQUENCE</scope>
    <source>
        <strain evidence="4">JCM 31311</strain>
    </source>
</reference>
<comment type="subcellular location">
    <subcellularLocation>
        <location evidence="1">Cell outer membrane</location>
    </subcellularLocation>
</comment>
<protein>
    <recommendedName>
        <fullName evidence="6">Prepilin-type N-terminal cleavage/methylation domain-containing protein</fullName>
    </recommendedName>
</protein>
<gene>
    <name evidence="4" type="ORF">GCM10008957_23460</name>
</gene>
<proteinExistence type="predicted"/>
<evidence type="ECO:0000313" key="5">
    <source>
        <dbReference type="Proteomes" id="UP000603865"/>
    </source>
</evidence>
<keyword evidence="5" id="KW-1185">Reference proteome</keyword>
<evidence type="ECO:0000256" key="1">
    <source>
        <dbReference type="ARBA" id="ARBA00004442"/>
    </source>
</evidence>
<dbReference type="Pfam" id="PF07963">
    <property type="entry name" value="N_methyl"/>
    <property type="match status" value="1"/>
</dbReference>
<dbReference type="Proteomes" id="UP000603865">
    <property type="component" value="Unassembled WGS sequence"/>
</dbReference>
<reference evidence="4" key="1">
    <citation type="journal article" date="2014" name="Int. J. Syst. Evol. Microbiol.">
        <title>Complete genome sequence of Corynebacterium casei LMG S-19264T (=DSM 44701T), isolated from a smear-ripened cheese.</title>
        <authorList>
            <consortium name="US DOE Joint Genome Institute (JGI-PGF)"/>
            <person name="Walter F."/>
            <person name="Albersmeier A."/>
            <person name="Kalinowski J."/>
            <person name="Ruckert C."/>
        </authorList>
    </citation>
    <scope>NUCLEOTIDE SEQUENCE</scope>
    <source>
        <strain evidence="4">JCM 31311</strain>
    </source>
</reference>
<dbReference type="GO" id="GO:0009279">
    <property type="term" value="C:cell outer membrane"/>
    <property type="evidence" value="ECO:0007669"/>
    <property type="project" value="UniProtKB-SubCell"/>
</dbReference>
<keyword evidence="2" id="KW-0998">Cell outer membrane</keyword>
<dbReference type="InterPro" id="IPR012902">
    <property type="entry name" value="N_methyl_site"/>
</dbReference>
<evidence type="ECO:0000313" key="4">
    <source>
        <dbReference type="EMBL" id="GGR09990.1"/>
    </source>
</evidence>
<dbReference type="NCBIfam" id="TIGR02532">
    <property type="entry name" value="IV_pilin_GFxxxE"/>
    <property type="match status" value="1"/>
</dbReference>
<keyword evidence="3" id="KW-1133">Transmembrane helix</keyword>
<feature type="transmembrane region" description="Helical" evidence="3">
    <location>
        <begin position="21"/>
        <end position="42"/>
    </location>
</feature>
<dbReference type="EMBL" id="BMQL01000011">
    <property type="protein sequence ID" value="GGR09990.1"/>
    <property type="molecule type" value="Genomic_DNA"/>
</dbReference>
<evidence type="ECO:0000256" key="2">
    <source>
        <dbReference type="ARBA" id="ARBA00023237"/>
    </source>
</evidence>
<dbReference type="PROSITE" id="PS00409">
    <property type="entry name" value="PROKAR_NTER_METHYL"/>
    <property type="match status" value="1"/>
</dbReference>
<evidence type="ECO:0000256" key="3">
    <source>
        <dbReference type="SAM" id="Phobius"/>
    </source>
</evidence>